<keyword evidence="4 6" id="KW-0472">Membrane</keyword>
<feature type="transmembrane region" description="Helical" evidence="6">
    <location>
        <begin position="310"/>
        <end position="329"/>
    </location>
</feature>
<feature type="transmembrane region" description="Helical" evidence="6">
    <location>
        <begin position="203"/>
        <end position="219"/>
    </location>
</feature>
<dbReference type="AlphaFoldDB" id="A0A840IBG1"/>
<evidence type="ECO:0000259" key="7">
    <source>
        <dbReference type="Pfam" id="PF04932"/>
    </source>
</evidence>
<dbReference type="EMBL" id="JACHNU010000001">
    <property type="protein sequence ID" value="MBB4661685.1"/>
    <property type="molecule type" value="Genomic_DNA"/>
</dbReference>
<name>A0A840IBG1_9ACTN</name>
<dbReference type="PANTHER" id="PTHR37422">
    <property type="entry name" value="TEICHURONIC ACID BIOSYNTHESIS PROTEIN TUAE"/>
    <property type="match status" value="1"/>
</dbReference>
<feature type="transmembrane region" description="Helical" evidence="6">
    <location>
        <begin position="112"/>
        <end position="132"/>
    </location>
</feature>
<dbReference type="GO" id="GO:0016020">
    <property type="term" value="C:membrane"/>
    <property type="evidence" value="ECO:0007669"/>
    <property type="project" value="UniProtKB-SubCell"/>
</dbReference>
<protein>
    <recommendedName>
        <fullName evidence="7">O-antigen ligase-related domain-containing protein</fullName>
    </recommendedName>
</protein>
<dbReference type="Pfam" id="PF04932">
    <property type="entry name" value="Wzy_C"/>
    <property type="match status" value="1"/>
</dbReference>
<sequence>MLVPALAAVALLVWWTADEGGYLLTTWGPSSLVVLGLLAATVVGIGFDRLRLTRAGAIALGALTAYTAWSYLSIAWSASPGDALDGSNRTLLYLLAFALFALLPWREWTALAALTVFALALGVIAVVLLARLGSADAVPSMFNGGRLETPLGYVNATAAAFFVGTTLSIALAARRELPAVVRGLLLAGATAGLFVSVLAESRGWLFALPIVLAVAVALIPGRLRLALWTLPVAVLGAAALRPLLDVFERRDEAGLESPEAARQALIDAAAHAGSVALPLVAVALAVGVGLALLDRRVAVPAQVSRRAGRAAAALTALALVGGVVVGFAATDGRPDRKIADYWDRSQGYEQAEVGSSRFGSVGSNRPDFWKVSLSAFADRPIGGLGQDNWGDYYLRERDSTEQPRWTHSLQLRLLAHTGAVGFLLIAAFLAAVVAAALRGRGGRGRSPVASPSPLAQALAAIALLPLVVWFVHGSIDWFWEVPALSGSAFAFAGLATALSRGPAPARASVVAGGTRPSETSPVGPPSEASPAGAPPAAEGAAVPPAPGARPAAAARQSWRPLLAVAAGGVGLLAALALALPWLAERDTIAAAQSWHEDPAGALSRLNRAADLNPLSARADLTAGVIALELNGPELARLRFDRAIERDPDDWFGHFGRGLAESALGDAAAARADYVEARRLSPHDPLVREALRRVDGRRPLSAATAFARLREHVDELTG</sequence>
<evidence type="ECO:0000256" key="5">
    <source>
        <dbReference type="SAM" id="MobiDB-lite"/>
    </source>
</evidence>
<dbReference type="InterPro" id="IPR051533">
    <property type="entry name" value="WaaL-like"/>
</dbReference>
<gene>
    <name evidence="8" type="ORF">BDZ31_001258</name>
</gene>
<proteinExistence type="predicted"/>
<comment type="caution">
    <text evidence="8">The sequence shown here is derived from an EMBL/GenBank/DDBJ whole genome shotgun (WGS) entry which is preliminary data.</text>
</comment>
<feature type="transmembrane region" description="Helical" evidence="6">
    <location>
        <begin position="477"/>
        <end position="498"/>
    </location>
</feature>
<feature type="transmembrane region" description="Helical" evidence="6">
    <location>
        <begin position="561"/>
        <end position="583"/>
    </location>
</feature>
<evidence type="ECO:0000256" key="3">
    <source>
        <dbReference type="ARBA" id="ARBA00022989"/>
    </source>
</evidence>
<feature type="transmembrane region" description="Helical" evidence="6">
    <location>
        <begin position="449"/>
        <end position="471"/>
    </location>
</feature>
<feature type="compositionally biased region" description="Low complexity" evidence="5">
    <location>
        <begin position="525"/>
        <end position="548"/>
    </location>
</feature>
<evidence type="ECO:0000313" key="9">
    <source>
        <dbReference type="Proteomes" id="UP000585272"/>
    </source>
</evidence>
<comment type="subcellular location">
    <subcellularLocation>
        <location evidence="1">Membrane</location>
        <topology evidence="1">Multi-pass membrane protein</topology>
    </subcellularLocation>
</comment>
<feature type="transmembrane region" description="Helical" evidence="6">
    <location>
        <begin position="152"/>
        <end position="172"/>
    </location>
</feature>
<dbReference type="InterPro" id="IPR007016">
    <property type="entry name" value="O-antigen_ligase-rel_domated"/>
</dbReference>
<accession>A0A840IBG1</accession>
<evidence type="ECO:0000256" key="4">
    <source>
        <dbReference type="ARBA" id="ARBA00023136"/>
    </source>
</evidence>
<feature type="region of interest" description="Disordered" evidence="5">
    <location>
        <begin position="506"/>
        <end position="548"/>
    </location>
</feature>
<dbReference type="PANTHER" id="PTHR37422:SF13">
    <property type="entry name" value="LIPOPOLYSACCHARIDE BIOSYNTHESIS PROTEIN PA4999-RELATED"/>
    <property type="match status" value="1"/>
</dbReference>
<feature type="transmembrane region" description="Helical" evidence="6">
    <location>
        <begin position="90"/>
        <end position="105"/>
    </location>
</feature>
<organism evidence="8 9">
    <name type="scientific">Conexibacter arvalis</name>
    <dbReference type="NCBI Taxonomy" id="912552"/>
    <lineage>
        <taxon>Bacteria</taxon>
        <taxon>Bacillati</taxon>
        <taxon>Actinomycetota</taxon>
        <taxon>Thermoleophilia</taxon>
        <taxon>Solirubrobacterales</taxon>
        <taxon>Conexibacteraceae</taxon>
        <taxon>Conexibacter</taxon>
    </lineage>
</organism>
<reference evidence="8 9" key="1">
    <citation type="submission" date="2020-08" db="EMBL/GenBank/DDBJ databases">
        <title>Genomic Encyclopedia of Archaeal and Bacterial Type Strains, Phase II (KMG-II): from individual species to whole genera.</title>
        <authorList>
            <person name="Goeker M."/>
        </authorList>
    </citation>
    <scope>NUCLEOTIDE SEQUENCE [LARGE SCALE GENOMIC DNA]</scope>
    <source>
        <strain evidence="8 9">DSM 23288</strain>
    </source>
</reference>
<dbReference type="Proteomes" id="UP000585272">
    <property type="component" value="Unassembled WGS sequence"/>
</dbReference>
<dbReference type="SUPFAM" id="SSF48452">
    <property type="entry name" value="TPR-like"/>
    <property type="match status" value="1"/>
</dbReference>
<feature type="transmembrane region" description="Helical" evidence="6">
    <location>
        <begin position="226"/>
        <end position="244"/>
    </location>
</feature>
<feature type="transmembrane region" description="Helical" evidence="6">
    <location>
        <begin position="413"/>
        <end position="437"/>
    </location>
</feature>
<feature type="transmembrane region" description="Helical" evidence="6">
    <location>
        <begin position="179"/>
        <end position="197"/>
    </location>
</feature>
<feature type="transmembrane region" description="Helical" evidence="6">
    <location>
        <begin position="264"/>
        <end position="290"/>
    </location>
</feature>
<keyword evidence="9" id="KW-1185">Reference proteome</keyword>
<keyword evidence="2 6" id="KW-0812">Transmembrane</keyword>
<dbReference type="Gene3D" id="1.25.40.10">
    <property type="entry name" value="Tetratricopeptide repeat domain"/>
    <property type="match status" value="1"/>
</dbReference>
<feature type="domain" description="O-antigen ligase-related" evidence="7">
    <location>
        <begin position="279"/>
        <end position="425"/>
    </location>
</feature>
<dbReference type="RefSeq" id="WP_183340056.1">
    <property type="nucleotide sequence ID" value="NZ_JACHNU010000001.1"/>
</dbReference>
<feature type="transmembrane region" description="Helical" evidence="6">
    <location>
        <begin position="59"/>
        <end position="78"/>
    </location>
</feature>
<keyword evidence="3 6" id="KW-1133">Transmembrane helix</keyword>
<evidence type="ECO:0000313" key="8">
    <source>
        <dbReference type="EMBL" id="MBB4661685.1"/>
    </source>
</evidence>
<evidence type="ECO:0000256" key="2">
    <source>
        <dbReference type="ARBA" id="ARBA00022692"/>
    </source>
</evidence>
<evidence type="ECO:0000256" key="6">
    <source>
        <dbReference type="SAM" id="Phobius"/>
    </source>
</evidence>
<evidence type="ECO:0000256" key="1">
    <source>
        <dbReference type="ARBA" id="ARBA00004141"/>
    </source>
</evidence>
<feature type="transmembrane region" description="Helical" evidence="6">
    <location>
        <begin position="28"/>
        <end position="47"/>
    </location>
</feature>
<dbReference type="InterPro" id="IPR011990">
    <property type="entry name" value="TPR-like_helical_dom_sf"/>
</dbReference>